<comment type="caution">
    <text evidence="14">The sequence shown here is derived from an EMBL/GenBank/DDBJ whole genome shotgun (WGS) entry which is preliminary data.</text>
</comment>
<dbReference type="OrthoDB" id="9804366at2"/>
<organism evidence="14 15">
    <name type="scientific">Sphingomonas oligophenolica</name>
    <dbReference type="NCBI Taxonomy" id="301154"/>
    <lineage>
        <taxon>Bacteria</taxon>
        <taxon>Pseudomonadati</taxon>
        <taxon>Pseudomonadota</taxon>
        <taxon>Alphaproteobacteria</taxon>
        <taxon>Sphingomonadales</taxon>
        <taxon>Sphingomonadaceae</taxon>
        <taxon>Sphingomonas</taxon>
    </lineage>
</organism>
<dbReference type="GO" id="GO:0051536">
    <property type="term" value="F:iron-sulfur cluster binding"/>
    <property type="evidence" value="ECO:0007669"/>
    <property type="project" value="UniProtKB-KW"/>
</dbReference>
<evidence type="ECO:0000256" key="2">
    <source>
        <dbReference type="ARBA" id="ARBA00003120"/>
    </source>
</evidence>
<evidence type="ECO:0000256" key="1">
    <source>
        <dbReference type="ARBA" id="ARBA00001933"/>
    </source>
</evidence>
<comment type="cofactor">
    <cofactor evidence="1 12">
        <name>pyridoxal 5'-phosphate</name>
        <dbReference type="ChEBI" id="CHEBI:597326"/>
    </cofactor>
</comment>
<keyword evidence="6" id="KW-0808">Transferase</keyword>
<dbReference type="GO" id="GO:0046872">
    <property type="term" value="F:metal ion binding"/>
    <property type="evidence" value="ECO:0007669"/>
    <property type="project" value="UniProtKB-KW"/>
</dbReference>
<dbReference type="AlphaFoldDB" id="A0A502CKB1"/>
<evidence type="ECO:0000313" key="14">
    <source>
        <dbReference type="EMBL" id="TPG12206.1"/>
    </source>
</evidence>
<dbReference type="InterPro" id="IPR000192">
    <property type="entry name" value="Aminotrans_V_dom"/>
</dbReference>
<dbReference type="EC" id="2.8.1.7" evidence="4"/>
<evidence type="ECO:0000256" key="9">
    <source>
        <dbReference type="ARBA" id="ARBA00023004"/>
    </source>
</evidence>
<dbReference type="GO" id="GO:0031071">
    <property type="term" value="F:cysteine desulfurase activity"/>
    <property type="evidence" value="ECO:0007669"/>
    <property type="project" value="UniProtKB-EC"/>
</dbReference>
<dbReference type="Pfam" id="PF00266">
    <property type="entry name" value="Aminotran_5"/>
    <property type="match status" value="1"/>
</dbReference>
<evidence type="ECO:0000256" key="5">
    <source>
        <dbReference type="ARBA" id="ARBA00013558"/>
    </source>
</evidence>
<dbReference type="SUPFAM" id="SSF53383">
    <property type="entry name" value="PLP-dependent transferases"/>
    <property type="match status" value="1"/>
</dbReference>
<comment type="similarity">
    <text evidence="3">Belongs to the class-V pyridoxal-phosphate-dependent aminotransferase family. NifS/IscS subfamily.</text>
</comment>
<feature type="domain" description="Aminotransferase class V" evidence="13">
    <location>
        <begin position="2"/>
        <end position="340"/>
    </location>
</feature>
<evidence type="ECO:0000313" key="15">
    <source>
        <dbReference type="Proteomes" id="UP000318413"/>
    </source>
</evidence>
<dbReference type="Gene3D" id="3.90.1150.10">
    <property type="entry name" value="Aspartate Aminotransferase, domain 1"/>
    <property type="match status" value="1"/>
</dbReference>
<evidence type="ECO:0000259" key="13">
    <source>
        <dbReference type="Pfam" id="PF00266"/>
    </source>
</evidence>
<dbReference type="InterPro" id="IPR015421">
    <property type="entry name" value="PyrdxlP-dep_Trfase_major"/>
</dbReference>
<evidence type="ECO:0000256" key="8">
    <source>
        <dbReference type="ARBA" id="ARBA00022898"/>
    </source>
</evidence>
<evidence type="ECO:0000256" key="3">
    <source>
        <dbReference type="ARBA" id="ARBA00006490"/>
    </source>
</evidence>
<dbReference type="InterPro" id="IPR020578">
    <property type="entry name" value="Aminotrans_V_PyrdxlP_BS"/>
</dbReference>
<evidence type="ECO:0000256" key="6">
    <source>
        <dbReference type="ARBA" id="ARBA00022679"/>
    </source>
</evidence>
<evidence type="ECO:0000256" key="7">
    <source>
        <dbReference type="ARBA" id="ARBA00022723"/>
    </source>
</evidence>
<comment type="function">
    <text evidence="2">Catalyzes the removal of elemental sulfur atoms from cysteine to produce alanine. Seems to participate in the biosynthesis of the nitrogenase metalloclusters by providing the inorganic sulfur required for the Fe-S core formation.</text>
</comment>
<dbReference type="EMBL" id="RCZK01000007">
    <property type="protein sequence ID" value="TPG12206.1"/>
    <property type="molecule type" value="Genomic_DNA"/>
</dbReference>
<evidence type="ECO:0000256" key="12">
    <source>
        <dbReference type="RuleBase" id="RU004504"/>
    </source>
</evidence>
<gene>
    <name evidence="14" type="ORF">EAH84_10180</name>
</gene>
<evidence type="ECO:0000256" key="4">
    <source>
        <dbReference type="ARBA" id="ARBA00012239"/>
    </source>
</evidence>
<dbReference type="PANTHER" id="PTHR11601:SF34">
    <property type="entry name" value="CYSTEINE DESULFURASE"/>
    <property type="match status" value="1"/>
</dbReference>
<dbReference type="InterPro" id="IPR015424">
    <property type="entry name" value="PyrdxlP-dep_Trfase"/>
</dbReference>
<dbReference type="RefSeq" id="WP_140871592.1">
    <property type="nucleotide sequence ID" value="NZ_RCZK01000007.1"/>
</dbReference>
<accession>A0A502CKB1</accession>
<name>A0A502CKB1_9SPHN</name>
<dbReference type="Gene3D" id="1.10.260.50">
    <property type="match status" value="1"/>
</dbReference>
<keyword evidence="8" id="KW-0663">Pyridoxal phosphate</keyword>
<comment type="catalytic activity">
    <reaction evidence="11">
        <text>(sulfur carrier)-H + L-cysteine = (sulfur carrier)-SH + L-alanine</text>
        <dbReference type="Rhea" id="RHEA:43892"/>
        <dbReference type="Rhea" id="RHEA-COMP:14737"/>
        <dbReference type="Rhea" id="RHEA-COMP:14739"/>
        <dbReference type="ChEBI" id="CHEBI:29917"/>
        <dbReference type="ChEBI" id="CHEBI:35235"/>
        <dbReference type="ChEBI" id="CHEBI:57972"/>
        <dbReference type="ChEBI" id="CHEBI:64428"/>
        <dbReference type="EC" id="2.8.1.7"/>
    </reaction>
</comment>
<evidence type="ECO:0000256" key="11">
    <source>
        <dbReference type="ARBA" id="ARBA00050776"/>
    </source>
</evidence>
<dbReference type="PANTHER" id="PTHR11601">
    <property type="entry name" value="CYSTEINE DESULFURYLASE FAMILY MEMBER"/>
    <property type="match status" value="1"/>
</dbReference>
<dbReference type="InterPro" id="IPR016454">
    <property type="entry name" value="Cysteine_dSase"/>
</dbReference>
<dbReference type="Gene3D" id="3.40.640.10">
    <property type="entry name" value="Type I PLP-dependent aspartate aminotransferase-like (Major domain)"/>
    <property type="match status" value="1"/>
</dbReference>
<dbReference type="Proteomes" id="UP000318413">
    <property type="component" value="Unassembled WGS sequence"/>
</dbReference>
<evidence type="ECO:0000256" key="10">
    <source>
        <dbReference type="ARBA" id="ARBA00023014"/>
    </source>
</evidence>
<dbReference type="InterPro" id="IPR015422">
    <property type="entry name" value="PyrdxlP-dep_Trfase_small"/>
</dbReference>
<dbReference type="PIRSF" id="PIRSF005572">
    <property type="entry name" value="NifS"/>
    <property type="match status" value="1"/>
</dbReference>
<proteinExistence type="inferred from homology"/>
<keyword evidence="9" id="KW-0408">Iron</keyword>
<reference evidence="14 15" key="1">
    <citation type="journal article" date="2019" name="Environ. Microbiol.">
        <title>Species interactions and distinct microbial communities in high Arctic permafrost affected cryosols are associated with the CH4 and CO2 gas fluxes.</title>
        <authorList>
            <person name="Altshuler I."/>
            <person name="Hamel J."/>
            <person name="Turney S."/>
            <person name="Magnuson E."/>
            <person name="Levesque R."/>
            <person name="Greer C."/>
            <person name="Whyte L.G."/>
        </authorList>
    </citation>
    <scope>NUCLEOTIDE SEQUENCE [LARGE SCALE GENOMIC DNA]</scope>
    <source>
        <strain evidence="14 15">S5.1</strain>
    </source>
</reference>
<protein>
    <recommendedName>
        <fullName evidence="5">Cysteine desulfurase</fullName>
        <ecNumber evidence="4">2.8.1.7</ecNumber>
    </recommendedName>
</protein>
<keyword evidence="7" id="KW-0479">Metal-binding</keyword>
<dbReference type="PROSITE" id="PS00595">
    <property type="entry name" value="AA_TRANSFER_CLASS_5"/>
    <property type="match status" value="1"/>
</dbReference>
<keyword evidence="15" id="KW-1185">Reference proteome</keyword>
<keyword evidence="10" id="KW-0411">Iron-sulfur</keyword>
<sequence length="361" mass="37343">MTYLDYQATTPLAPEALAAMLPWLETQYANPHSAHREGRAAKAAVAVARDRIAALLPAGGRVAFTSGATESLNWAIRGTTGGIVTIATEHAAVLDTVAAERARGRAVTVLSVGADGLVDLDAARAAITPGTGLVAAMLINNEIAVIQPIEAVAALAHDVGALMLCDAVQGYGRVPIPGACDLVAISAHKIYGPKGVGALWLRDGVKPEPLLHGGDQEGGRSGTLSPALCAGFGVAAQLMTACHQEDAVLVARLFDGARERLAGWTVNGSIEHRYHGNINVRRDGLDVNRLMSELRDIAVSAGSACASGSGRSSHVLRAIGLSEAEARSSIRLGFGRYTDETAFVAAIDRIAAAAARQRIAA</sequence>